<gene>
    <name evidence="2" type="ORF">V8G54_005932</name>
</gene>
<keyword evidence="3" id="KW-1185">Reference proteome</keyword>
<dbReference type="GO" id="GO:0071140">
    <property type="term" value="P:resolution of mitotic recombination intermediates"/>
    <property type="evidence" value="ECO:0007669"/>
    <property type="project" value="TreeGrafter"/>
</dbReference>
<dbReference type="GO" id="GO:0090656">
    <property type="term" value="P:t-circle formation"/>
    <property type="evidence" value="ECO:0007669"/>
    <property type="project" value="TreeGrafter"/>
</dbReference>
<dbReference type="InterPro" id="IPR013632">
    <property type="entry name" value="Rad51_C"/>
</dbReference>
<sequence length="192" mass="21311">MRTKNLLLMRHRSEKCNVGCPVLDRCLNGGVPCHSIMEFVGESISGKTQLCLQLAFSTQLPSSHGSLSASSIFIHTEFHSPFRRLHQLSGAFQTSHPNLPDPCDNVFVRVVHSADELLNLIPTIETFLVNSRPQWWPVRSSLSIPSRLSSTPILRSSDFEIIGSDLRSKSLLFLGISATDGRRPTIRSMVVS</sequence>
<dbReference type="SUPFAM" id="SSF52540">
    <property type="entry name" value="P-loop containing nucleoside triphosphate hydrolases"/>
    <property type="match status" value="1"/>
</dbReference>
<organism evidence="2 3">
    <name type="scientific">Vigna mungo</name>
    <name type="common">Black gram</name>
    <name type="synonym">Phaseolus mungo</name>
    <dbReference type="NCBI Taxonomy" id="3915"/>
    <lineage>
        <taxon>Eukaryota</taxon>
        <taxon>Viridiplantae</taxon>
        <taxon>Streptophyta</taxon>
        <taxon>Embryophyta</taxon>
        <taxon>Tracheophyta</taxon>
        <taxon>Spermatophyta</taxon>
        <taxon>Magnoliopsida</taxon>
        <taxon>eudicotyledons</taxon>
        <taxon>Gunneridae</taxon>
        <taxon>Pentapetalae</taxon>
        <taxon>rosids</taxon>
        <taxon>fabids</taxon>
        <taxon>Fabales</taxon>
        <taxon>Fabaceae</taxon>
        <taxon>Papilionoideae</taxon>
        <taxon>50 kb inversion clade</taxon>
        <taxon>NPAAA clade</taxon>
        <taxon>indigoferoid/millettioid clade</taxon>
        <taxon>Phaseoleae</taxon>
        <taxon>Vigna</taxon>
    </lineage>
</organism>
<dbReference type="PANTHER" id="PTHR46487:SF1">
    <property type="entry name" value="DNA REPAIR PROTEIN XRCC3"/>
    <property type="match status" value="1"/>
</dbReference>
<dbReference type="AlphaFoldDB" id="A0AAQ3P064"/>
<evidence type="ECO:0000313" key="3">
    <source>
        <dbReference type="Proteomes" id="UP001374535"/>
    </source>
</evidence>
<dbReference type="GO" id="GO:0000400">
    <property type="term" value="F:four-way junction DNA binding"/>
    <property type="evidence" value="ECO:0007669"/>
    <property type="project" value="TreeGrafter"/>
</dbReference>
<dbReference type="GO" id="GO:0140664">
    <property type="term" value="F:ATP-dependent DNA damage sensor activity"/>
    <property type="evidence" value="ECO:0007669"/>
    <property type="project" value="InterPro"/>
</dbReference>
<dbReference type="EMBL" id="CP144699">
    <property type="protein sequence ID" value="WVZ18610.1"/>
    <property type="molecule type" value="Genomic_DNA"/>
</dbReference>
<dbReference type="Gene3D" id="3.40.50.300">
    <property type="entry name" value="P-loop containing nucleotide triphosphate hydrolases"/>
    <property type="match status" value="1"/>
</dbReference>
<dbReference type="GO" id="GO:0000722">
    <property type="term" value="P:telomere maintenance via recombination"/>
    <property type="evidence" value="ECO:0007669"/>
    <property type="project" value="TreeGrafter"/>
</dbReference>
<dbReference type="PROSITE" id="PS50162">
    <property type="entry name" value="RECA_2"/>
    <property type="match status" value="1"/>
</dbReference>
<protein>
    <recommendedName>
        <fullName evidence="1">RecA family profile 1 domain-containing protein</fullName>
    </recommendedName>
</protein>
<accession>A0AAQ3P064</accession>
<name>A0AAQ3P064_VIGMU</name>
<dbReference type="Proteomes" id="UP001374535">
    <property type="component" value="Chromosome 2"/>
</dbReference>
<evidence type="ECO:0000259" key="1">
    <source>
        <dbReference type="PROSITE" id="PS50162"/>
    </source>
</evidence>
<dbReference type="GO" id="GO:0005524">
    <property type="term" value="F:ATP binding"/>
    <property type="evidence" value="ECO:0007669"/>
    <property type="project" value="InterPro"/>
</dbReference>
<dbReference type="GO" id="GO:0033065">
    <property type="term" value="C:Rad51C-XRCC3 complex"/>
    <property type="evidence" value="ECO:0007669"/>
    <property type="project" value="TreeGrafter"/>
</dbReference>
<dbReference type="InterPro" id="IPR027417">
    <property type="entry name" value="P-loop_NTPase"/>
</dbReference>
<evidence type="ECO:0000313" key="2">
    <source>
        <dbReference type="EMBL" id="WVZ18610.1"/>
    </source>
</evidence>
<dbReference type="GO" id="GO:0045003">
    <property type="term" value="P:double-strand break repair via synthesis-dependent strand annealing"/>
    <property type="evidence" value="ECO:0007669"/>
    <property type="project" value="TreeGrafter"/>
</dbReference>
<proteinExistence type="predicted"/>
<feature type="domain" description="RecA family profile 1" evidence="1">
    <location>
        <begin position="12"/>
        <end position="192"/>
    </location>
</feature>
<reference evidence="2 3" key="1">
    <citation type="journal article" date="2023" name="Life. Sci Alliance">
        <title>Evolutionary insights into 3D genome organization and epigenetic landscape of Vigna mungo.</title>
        <authorList>
            <person name="Junaid A."/>
            <person name="Singh B."/>
            <person name="Bhatia S."/>
        </authorList>
    </citation>
    <scope>NUCLEOTIDE SEQUENCE [LARGE SCALE GENOMIC DNA]</scope>
    <source>
        <strain evidence="2">Urdbean</strain>
    </source>
</reference>
<dbReference type="InterPro" id="IPR020588">
    <property type="entry name" value="RecA_ATP-bd"/>
</dbReference>
<dbReference type="PANTHER" id="PTHR46487">
    <property type="entry name" value="DNA REPAIR PROTEIN XRCC3"/>
    <property type="match status" value="1"/>
</dbReference>
<dbReference type="GO" id="GO:0005657">
    <property type="term" value="C:replication fork"/>
    <property type="evidence" value="ECO:0007669"/>
    <property type="project" value="TreeGrafter"/>
</dbReference>
<dbReference type="Pfam" id="PF08423">
    <property type="entry name" value="Rad51"/>
    <property type="match status" value="1"/>
</dbReference>